<evidence type="ECO:0000313" key="4">
    <source>
        <dbReference type="Proteomes" id="UP000464754"/>
    </source>
</evidence>
<dbReference type="RefSeq" id="WP_118277094.1">
    <property type="nucleotide sequence ID" value="NZ_AP019695.1"/>
</dbReference>
<dbReference type="NCBIfam" id="TIGR00732">
    <property type="entry name" value="dprA"/>
    <property type="match status" value="1"/>
</dbReference>
<dbReference type="Proteomes" id="UP000464754">
    <property type="component" value="Chromosome"/>
</dbReference>
<accession>A0A6N4TH90</accession>
<dbReference type="Pfam" id="PF02481">
    <property type="entry name" value="DNA_processg_A"/>
    <property type="match status" value="1"/>
</dbReference>
<name>A0A6N4TH90_9FIRM</name>
<comment type="similarity">
    <text evidence="1">Belongs to the DprA/Smf family.</text>
</comment>
<protein>
    <recommendedName>
        <fullName evidence="2">Smf/DprA SLOG domain-containing protein</fullName>
    </recommendedName>
</protein>
<sequence>MREQILYYAVKYKGEWKYIQKAIEANEPWEKIEYNGNFVTVLDKEYPEKLRKLQYAPWILFYEGNLALLDRKSAGIIGSRDASEKGVEMCRTLCRHLSNKYVVVSGLAKGIDSIAHQCSLNRGTIGVIGCGLDVIYPKQNEALYKTMRKNHLILSEYPKGVAPLAFHFPWRNRILAALSDVVIVVEAKKRSGSMLTVNEALALDIPVYCMPHAFGDAYGEGGNLLIAQGAGILSDITDIELI</sequence>
<evidence type="ECO:0000256" key="1">
    <source>
        <dbReference type="ARBA" id="ARBA00006525"/>
    </source>
</evidence>
<dbReference type="PANTHER" id="PTHR43022:SF1">
    <property type="entry name" value="PROTEIN SMF"/>
    <property type="match status" value="1"/>
</dbReference>
<evidence type="ECO:0000313" key="3">
    <source>
        <dbReference type="EMBL" id="BBK21795.1"/>
    </source>
</evidence>
<dbReference type="KEGG" id="aarg:Aargi30884_06980"/>
<dbReference type="SUPFAM" id="SSF102405">
    <property type="entry name" value="MCP/YpsA-like"/>
    <property type="match status" value="1"/>
</dbReference>
<keyword evidence="4" id="KW-1185">Reference proteome</keyword>
<dbReference type="InterPro" id="IPR003488">
    <property type="entry name" value="DprA"/>
</dbReference>
<dbReference type="InterPro" id="IPR057666">
    <property type="entry name" value="DrpA_SLOG"/>
</dbReference>
<dbReference type="PANTHER" id="PTHR43022">
    <property type="entry name" value="PROTEIN SMF"/>
    <property type="match status" value="1"/>
</dbReference>
<evidence type="ECO:0000259" key="2">
    <source>
        <dbReference type="Pfam" id="PF02481"/>
    </source>
</evidence>
<dbReference type="Gene3D" id="3.40.50.450">
    <property type="match status" value="1"/>
</dbReference>
<feature type="domain" description="Smf/DprA SLOG" evidence="2">
    <location>
        <begin position="38"/>
        <end position="239"/>
    </location>
</feature>
<gene>
    <name evidence="3" type="ORF">Aargi30884_06980</name>
</gene>
<organism evidence="3 4">
    <name type="scientific">Amedibacterium intestinale</name>
    <dbReference type="NCBI Taxonomy" id="2583452"/>
    <lineage>
        <taxon>Bacteria</taxon>
        <taxon>Bacillati</taxon>
        <taxon>Bacillota</taxon>
        <taxon>Erysipelotrichia</taxon>
        <taxon>Erysipelotrichales</taxon>
        <taxon>Erysipelotrichaceae</taxon>
        <taxon>Amedibacterium</taxon>
    </lineage>
</organism>
<dbReference type="AlphaFoldDB" id="A0A6N4TH90"/>
<proteinExistence type="inferred from homology"/>
<dbReference type="GO" id="GO:0009294">
    <property type="term" value="P:DNA-mediated transformation"/>
    <property type="evidence" value="ECO:0007669"/>
    <property type="project" value="InterPro"/>
</dbReference>
<dbReference type="EMBL" id="AP019695">
    <property type="protein sequence ID" value="BBK21795.1"/>
    <property type="molecule type" value="Genomic_DNA"/>
</dbReference>
<reference evidence="4" key="1">
    <citation type="submission" date="2019-05" db="EMBL/GenBank/DDBJ databases">
        <title>Complete genome sequencing of Absiella argi strain JCM 30884.</title>
        <authorList>
            <person name="Sakamoto M."/>
            <person name="Murakami T."/>
            <person name="Mori H."/>
        </authorList>
    </citation>
    <scope>NUCLEOTIDE SEQUENCE [LARGE SCALE GENOMIC DNA]</scope>
    <source>
        <strain evidence="4">JCM 30884</strain>
    </source>
</reference>